<proteinExistence type="predicted"/>
<dbReference type="Gene3D" id="1.10.30.50">
    <property type="match status" value="1"/>
</dbReference>
<keyword evidence="3" id="KW-0540">Nuclease</keyword>
<evidence type="ECO:0000259" key="2">
    <source>
        <dbReference type="SMART" id="SM00507"/>
    </source>
</evidence>
<keyword evidence="4" id="KW-1185">Reference proteome</keyword>
<dbReference type="Proteomes" id="UP001187868">
    <property type="component" value="Unassembled WGS sequence"/>
</dbReference>
<sequence>MPLATPRACRCRGCRKTTTHKSGYCEGHRSIGWQSYKPGMNRHHRGYGTDWETLRALVLRRDSYLCVECQKNGIATGASTVDHVLPKSQGGTDAESNLQSLCWPHHRSKTAKERNNNK</sequence>
<keyword evidence="3" id="KW-0378">Hydrolase</keyword>
<dbReference type="CDD" id="cd00085">
    <property type="entry name" value="HNHc"/>
    <property type="match status" value="1"/>
</dbReference>
<evidence type="ECO:0000313" key="3">
    <source>
        <dbReference type="EMBL" id="MDV7043414.1"/>
    </source>
</evidence>
<evidence type="ECO:0000256" key="1">
    <source>
        <dbReference type="SAM" id="MobiDB-lite"/>
    </source>
</evidence>
<dbReference type="EMBL" id="JAWLLM010000016">
    <property type="protein sequence ID" value="MDV7043414.1"/>
    <property type="molecule type" value="Genomic_DNA"/>
</dbReference>
<protein>
    <submittedName>
        <fullName evidence="3">HNH endonuclease signature motif containing protein</fullName>
    </submittedName>
</protein>
<evidence type="ECO:0000313" key="4">
    <source>
        <dbReference type="Proteomes" id="UP001187868"/>
    </source>
</evidence>
<name>A0ABU4EHA1_9GAMM</name>
<dbReference type="SMART" id="SM00507">
    <property type="entry name" value="HNHc"/>
    <property type="match status" value="1"/>
</dbReference>
<dbReference type="RefSeq" id="WP_072143139.1">
    <property type="nucleotide sequence ID" value="NZ_CP104920.1"/>
</dbReference>
<reference evidence="3 4" key="1">
    <citation type="submission" date="2023-10" db="EMBL/GenBank/DDBJ databases">
        <title>Clonality and diversity in the soft rot Dickeya solani phytopathogen.</title>
        <authorList>
            <person name="Pedron J."/>
            <person name="Van Gijisegem F."/>
            <person name="Portier P."/>
            <person name="Taghouti G."/>
        </authorList>
    </citation>
    <scope>NUCLEOTIDE SEQUENCE [LARGE SCALE GENOMIC DNA]</scope>
    <source>
        <strain evidence="3 4">FVG2-MFV017-A9</strain>
    </source>
</reference>
<dbReference type="InterPro" id="IPR003615">
    <property type="entry name" value="HNH_nuc"/>
</dbReference>
<dbReference type="GO" id="GO:0004519">
    <property type="term" value="F:endonuclease activity"/>
    <property type="evidence" value="ECO:0007669"/>
    <property type="project" value="UniProtKB-KW"/>
</dbReference>
<feature type="compositionally biased region" description="Polar residues" evidence="1">
    <location>
        <begin position="89"/>
        <end position="100"/>
    </location>
</feature>
<dbReference type="InterPro" id="IPR002711">
    <property type="entry name" value="HNH"/>
</dbReference>
<dbReference type="Pfam" id="PF01844">
    <property type="entry name" value="HNH"/>
    <property type="match status" value="1"/>
</dbReference>
<organism evidence="3 4">
    <name type="scientific">Dickeya solani</name>
    <dbReference type="NCBI Taxonomy" id="1089444"/>
    <lineage>
        <taxon>Bacteria</taxon>
        <taxon>Pseudomonadati</taxon>
        <taxon>Pseudomonadota</taxon>
        <taxon>Gammaproteobacteria</taxon>
        <taxon>Enterobacterales</taxon>
        <taxon>Pectobacteriaceae</taxon>
        <taxon>Dickeya</taxon>
    </lineage>
</organism>
<gene>
    <name evidence="3" type="ORF">RUJ08_14900</name>
</gene>
<feature type="region of interest" description="Disordered" evidence="1">
    <location>
        <begin position="85"/>
        <end position="118"/>
    </location>
</feature>
<keyword evidence="3" id="KW-0255">Endonuclease</keyword>
<accession>A0ABU4EHA1</accession>
<feature type="domain" description="HNH nuclease" evidence="2">
    <location>
        <begin position="53"/>
        <end position="107"/>
    </location>
</feature>
<comment type="caution">
    <text evidence="3">The sequence shown here is derived from an EMBL/GenBank/DDBJ whole genome shotgun (WGS) entry which is preliminary data.</text>
</comment>